<dbReference type="EMBL" id="CP093345">
    <property type="protein sequence ID" value="WOG95049.1"/>
    <property type="molecule type" value="Genomic_DNA"/>
</dbReference>
<feature type="region of interest" description="Disordered" evidence="1">
    <location>
        <begin position="49"/>
        <end position="185"/>
    </location>
</feature>
<feature type="region of interest" description="Disordered" evidence="1">
    <location>
        <begin position="243"/>
        <end position="265"/>
    </location>
</feature>
<accession>A0A169WI85</accession>
<name>A0A169WI85_DAUCS</name>
<dbReference type="OrthoDB" id="1109067at2759"/>
<dbReference type="InterPro" id="IPR008700">
    <property type="entry name" value="TypeIII_avirulence_cleave"/>
</dbReference>
<gene>
    <name evidence="3" type="ORF">DCAR_0314351</name>
</gene>
<reference evidence="3" key="1">
    <citation type="journal article" date="2016" name="Nat. Genet.">
        <title>A high-quality carrot genome assembly provides new insights into carotenoid accumulation and asterid genome evolution.</title>
        <authorList>
            <person name="Iorizzo M."/>
            <person name="Ellison S."/>
            <person name="Senalik D."/>
            <person name="Zeng P."/>
            <person name="Satapoomin P."/>
            <person name="Huang J."/>
            <person name="Bowman M."/>
            <person name="Iovene M."/>
            <person name="Sanseverino W."/>
            <person name="Cavagnaro P."/>
            <person name="Yildiz M."/>
            <person name="Macko-Podgorni A."/>
            <person name="Moranska E."/>
            <person name="Grzebelus E."/>
            <person name="Grzebelus D."/>
            <person name="Ashrafi H."/>
            <person name="Zheng Z."/>
            <person name="Cheng S."/>
            <person name="Spooner D."/>
            <person name="Van Deynze A."/>
            <person name="Simon P."/>
        </authorList>
    </citation>
    <scope>NUCLEOTIDE SEQUENCE</scope>
    <source>
        <tissue evidence="3">Leaf</tissue>
    </source>
</reference>
<feature type="domain" description="RIN4 pathogenic type III effector avirulence factor Avr cleavage site" evidence="2">
    <location>
        <begin position="195"/>
        <end position="225"/>
    </location>
</feature>
<feature type="compositionally biased region" description="Polar residues" evidence="1">
    <location>
        <begin position="95"/>
        <end position="107"/>
    </location>
</feature>
<dbReference type="Gramene" id="KZN03906">
    <property type="protein sequence ID" value="KZN03906"/>
    <property type="gene ID" value="DCAR_012662"/>
</dbReference>
<dbReference type="OMA" id="CSCFGWF"/>
<evidence type="ECO:0000313" key="3">
    <source>
        <dbReference type="EMBL" id="WOG95049.1"/>
    </source>
</evidence>
<dbReference type="GO" id="GO:0005886">
    <property type="term" value="C:plasma membrane"/>
    <property type="evidence" value="ECO:0007669"/>
    <property type="project" value="TreeGrafter"/>
</dbReference>
<sequence>MAQRPVVPQFGNWDTENNTPYTIYFAEARNAKNGGKMINPNDPMEYPGMFPNLAQESPSRARNVPEEPKGRTAVRPTINVPAEPKGRTTVRPTIIRNQSRENGNNNVGRQRGTGSGQNRGGSGLGSGQPGRQNGESVHSIDRSPLHPQYQAKWNEKSSGSPAWENKYSNESSTATPGRSRMRPVSPRVQYPDKVAAVPIFGGWDENDPAAGENYTFAFNNVRHEKNSGSPMVSNMTAEQAYANKQKQNDRNKNKSMSRWFPCFGK</sequence>
<dbReference type="InterPro" id="IPR040387">
    <property type="entry name" value="RIN4/NOI4"/>
</dbReference>
<dbReference type="Pfam" id="PF05627">
    <property type="entry name" value="AvrRpt-cleavage"/>
    <property type="match status" value="2"/>
</dbReference>
<reference evidence="3" key="2">
    <citation type="submission" date="2022-03" db="EMBL/GenBank/DDBJ databases">
        <title>Draft title - Genomic analysis of global carrot germplasm unveils the trajectory of domestication and the origin of high carotenoid orange carrot.</title>
        <authorList>
            <person name="Iorizzo M."/>
            <person name="Ellison S."/>
            <person name="Senalik D."/>
            <person name="Macko-Podgorni A."/>
            <person name="Grzebelus D."/>
            <person name="Bostan H."/>
            <person name="Rolling W."/>
            <person name="Curaba J."/>
            <person name="Simon P."/>
        </authorList>
    </citation>
    <scope>NUCLEOTIDE SEQUENCE</scope>
    <source>
        <tissue evidence="3">Leaf</tissue>
    </source>
</reference>
<feature type="compositionally biased region" description="Gly residues" evidence="1">
    <location>
        <begin position="111"/>
        <end position="128"/>
    </location>
</feature>
<evidence type="ECO:0000313" key="4">
    <source>
        <dbReference type="Proteomes" id="UP000077755"/>
    </source>
</evidence>
<dbReference type="KEGG" id="dcr:108213422"/>
<feature type="domain" description="RIN4 pathogenic type III effector avirulence factor Avr cleavage site" evidence="2">
    <location>
        <begin position="3"/>
        <end position="32"/>
    </location>
</feature>
<proteinExistence type="predicted"/>
<dbReference type="AlphaFoldDB" id="A0A169WI85"/>
<dbReference type="PANTHER" id="PTHR33159:SF101">
    <property type="entry name" value="OS04G0379600 PROTEIN"/>
    <property type="match status" value="1"/>
</dbReference>
<protein>
    <recommendedName>
        <fullName evidence="2">RIN4 pathogenic type III effector avirulence factor Avr cleavage site domain-containing protein</fullName>
    </recommendedName>
</protein>
<dbReference type="Proteomes" id="UP000077755">
    <property type="component" value="Chromosome 3"/>
</dbReference>
<dbReference type="PANTHER" id="PTHR33159">
    <property type="entry name" value="RPM1-INTERACTING PROTEIN 4 (RIN4) FAMILY PROTEIN"/>
    <property type="match status" value="1"/>
</dbReference>
<evidence type="ECO:0000259" key="2">
    <source>
        <dbReference type="Pfam" id="PF05627"/>
    </source>
</evidence>
<evidence type="ECO:0000256" key="1">
    <source>
        <dbReference type="SAM" id="MobiDB-lite"/>
    </source>
</evidence>
<feature type="compositionally biased region" description="Polar residues" evidence="1">
    <location>
        <begin position="156"/>
        <end position="176"/>
    </location>
</feature>
<keyword evidence="4" id="KW-1185">Reference proteome</keyword>
<organism evidence="3 4">
    <name type="scientific">Daucus carota subsp. sativus</name>
    <name type="common">Carrot</name>
    <dbReference type="NCBI Taxonomy" id="79200"/>
    <lineage>
        <taxon>Eukaryota</taxon>
        <taxon>Viridiplantae</taxon>
        <taxon>Streptophyta</taxon>
        <taxon>Embryophyta</taxon>
        <taxon>Tracheophyta</taxon>
        <taxon>Spermatophyta</taxon>
        <taxon>Magnoliopsida</taxon>
        <taxon>eudicotyledons</taxon>
        <taxon>Gunneridae</taxon>
        <taxon>Pentapetalae</taxon>
        <taxon>asterids</taxon>
        <taxon>campanulids</taxon>
        <taxon>Apiales</taxon>
        <taxon>Apiaceae</taxon>
        <taxon>Apioideae</taxon>
        <taxon>Scandiceae</taxon>
        <taxon>Daucinae</taxon>
        <taxon>Daucus</taxon>
        <taxon>Daucus sect. Daucus</taxon>
    </lineage>
</organism>